<name>A0A6M4J141_9BACT</name>
<protein>
    <submittedName>
        <fullName evidence="1">DUF885 family protein</fullName>
    </submittedName>
</protein>
<gene>
    <name evidence="1" type="ORF">HKW67_14070</name>
</gene>
<dbReference type="Proteomes" id="UP000500938">
    <property type="component" value="Chromosome"/>
</dbReference>
<dbReference type="InterPro" id="IPR010281">
    <property type="entry name" value="DUF885"/>
</dbReference>
<evidence type="ECO:0000313" key="2">
    <source>
        <dbReference type="Proteomes" id="UP000500938"/>
    </source>
</evidence>
<sequence>MLTLFTEWRTFEEPPRRDGIPDYAPATNARRLAALRALQGRLQSIDTTGWRVPEQVDWHLVRAEMNGMQYHLTVLQPFSRDPAYYASVRTEESDTPAEEGPTIHGAIRLWQYPVWPRTVLDQSRALNADESRRLTAQLNTIAPLLRQARVNLAKGNAKDLWVGAVRTFEEQHEALGTLSSLVKVSNPNDAALNAAIASASSATESFTGWLRFEAPKKTGASGIGKTQYTWFLKNVLLVPLSWEEEVTITRRELARAHASLRLEETRNAALPPMPVAGSAAEFATMQAEALPRYMQFFRDKGIVTVEPWMERALRERFQSYSPEATRNFFSQATHRDPRTLWTHLWHWWDNGRFREHPHASPIRRTPLLYNVWMSRAEGMATSMEEWMMQAGLYDQSPRSREIVWTMLAARAARGLGNLYAHANTLTMAEAADMHVRWTPRGWMRRDPLLGFEQHLYLRQPGYGASYITGGRLMEETMAERARQLGSDFTMKRFFDEVNTVGMIPVSLVYWELTGDSRMVRELRSGSGPLPFR</sequence>
<organism evidence="1 2">
    <name type="scientific">Gemmatimonas groenlandica</name>
    <dbReference type="NCBI Taxonomy" id="2732249"/>
    <lineage>
        <taxon>Bacteria</taxon>
        <taxon>Pseudomonadati</taxon>
        <taxon>Gemmatimonadota</taxon>
        <taxon>Gemmatimonadia</taxon>
        <taxon>Gemmatimonadales</taxon>
        <taxon>Gemmatimonadaceae</taxon>
        <taxon>Gemmatimonas</taxon>
    </lineage>
</organism>
<keyword evidence="2" id="KW-1185">Reference proteome</keyword>
<dbReference type="KEGG" id="ggr:HKW67_14070"/>
<dbReference type="EMBL" id="CP053085">
    <property type="protein sequence ID" value="QJR38241.1"/>
    <property type="molecule type" value="Genomic_DNA"/>
</dbReference>
<dbReference type="AlphaFoldDB" id="A0A6M4J141"/>
<reference evidence="1 2" key="1">
    <citation type="submission" date="2020-05" db="EMBL/GenBank/DDBJ databases">
        <title>Complete genome sequence of Gemmatimonas greenlandica TET16.</title>
        <authorList>
            <person name="Zeng Y."/>
        </authorList>
    </citation>
    <scope>NUCLEOTIDE SEQUENCE [LARGE SCALE GENOMIC DNA]</scope>
    <source>
        <strain evidence="1 2">TET16</strain>
    </source>
</reference>
<evidence type="ECO:0000313" key="1">
    <source>
        <dbReference type="EMBL" id="QJR38241.1"/>
    </source>
</evidence>
<dbReference type="Pfam" id="PF05960">
    <property type="entry name" value="DUF885"/>
    <property type="match status" value="1"/>
</dbReference>
<accession>A0A6M4J141</accession>
<proteinExistence type="predicted"/>